<evidence type="ECO:0000313" key="3">
    <source>
        <dbReference type="Proteomes" id="UP000005446"/>
    </source>
</evidence>
<sequence length="101" mass="11131">MVESSRKLWKRRSATTFPKPKHETKEESITVTLNALKLLAVCLGLAVAAPVNSREALPDMVADVSVPDDLLRRDVVADVTVPVDLLKREEVIDVDIPSDLL</sequence>
<dbReference type="EMBL" id="AGUE01000056">
    <property type="protein sequence ID" value="EHL01255.1"/>
    <property type="molecule type" value="Genomic_DNA"/>
</dbReference>
<accession>H0EJJ4</accession>
<keyword evidence="3" id="KW-1185">Reference proteome</keyword>
<evidence type="ECO:0000256" key="1">
    <source>
        <dbReference type="SAM" id="MobiDB-lite"/>
    </source>
</evidence>
<evidence type="ECO:0000313" key="2">
    <source>
        <dbReference type="EMBL" id="EHL01255.1"/>
    </source>
</evidence>
<name>H0EJJ4_GLAL7</name>
<comment type="caution">
    <text evidence="2">The sequence shown here is derived from an EMBL/GenBank/DDBJ whole genome shotgun (WGS) entry which is preliminary data.</text>
</comment>
<dbReference type="OrthoDB" id="10518964at2759"/>
<gene>
    <name evidence="2" type="ORF">M7I_2721</name>
</gene>
<dbReference type="HOGENOM" id="CLU_2291983_0_0_1"/>
<dbReference type="Proteomes" id="UP000005446">
    <property type="component" value="Unassembled WGS sequence"/>
</dbReference>
<dbReference type="InParanoid" id="H0EJJ4"/>
<feature type="region of interest" description="Disordered" evidence="1">
    <location>
        <begin position="1"/>
        <end position="26"/>
    </location>
</feature>
<dbReference type="AlphaFoldDB" id="H0EJJ4"/>
<protein>
    <submittedName>
        <fullName evidence="2">Uncharacterized protein</fullName>
    </submittedName>
</protein>
<organism evidence="2 3">
    <name type="scientific">Glarea lozoyensis (strain ATCC 74030 / MF5533)</name>
    <dbReference type="NCBI Taxonomy" id="1104152"/>
    <lineage>
        <taxon>Eukaryota</taxon>
        <taxon>Fungi</taxon>
        <taxon>Dikarya</taxon>
        <taxon>Ascomycota</taxon>
        <taxon>Pezizomycotina</taxon>
        <taxon>Leotiomycetes</taxon>
        <taxon>Helotiales</taxon>
        <taxon>Helotiaceae</taxon>
        <taxon>Glarea</taxon>
    </lineage>
</organism>
<reference evidence="2 3" key="1">
    <citation type="journal article" date="2012" name="Eukaryot. Cell">
        <title>Genome sequence of the fungus Glarea lozoyensis: the first genome sequence of a species from the Helotiaceae family.</title>
        <authorList>
            <person name="Youssar L."/>
            <person name="Gruening B.A."/>
            <person name="Erxleben A."/>
            <person name="Guenther S."/>
            <person name="Huettel W."/>
        </authorList>
    </citation>
    <scope>NUCLEOTIDE SEQUENCE [LARGE SCALE GENOMIC DNA]</scope>
    <source>
        <strain evidence="3">ATCC 74030 / MF5533</strain>
    </source>
</reference>
<proteinExistence type="predicted"/>